<dbReference type="GO" id="GO:0019005">
    <property type="term" value="C:SCF ubiquitin ligase complex"/>
    <property type="evidence" value="ECO:0007669"/>
    <property type="project" value="TreeGrafter"/>
</dbReference>
<accession>A0A8H3IGD9</accession>
<dbReference type="InterPro" id="IPR032675">
    <property type="entry name" value="LRR_dom_sf"/>
</dbReference>
<evidence type="ECO:0000259" key="2">
    <source>
        <dbReference type="Pfam" id="PF23550"/>
    </source>
</evidence>
<keyword evidence="4" id="KW-1185">Reference proteome</keyword>
<sequence>MSVKGRVSGRRAVNNQIRGPQSALTDFLASNNISAAQISADYERRQREARQQQEQEAAANGESVDQINDDERVEIAAQKKKRKRQQEKTLAKIKESKDYKRQKKRKDEGHDGENDDVAWDMYTKKKPLPGQLDNCENCEKRFTVTAYSKTGPDGGLLCTKCSKEQEDQKKKDQKSKKQAVSRDKRRHVQSNLLDGIVQIGSKTLQELCIKEVANNIHEVDEFGDLPQSLLNRLSQILSRRRVITSRTLDLFLRPDLETIDVYDCGKLETEDYIKLFSVVPKVQNLDLRNAGQFKDEVVDYVIERDVPIRSLQLEAANLVSNGKWAEFFKNCGHRLENLKLSWLDYSMDDDTFIGLVRHCPNIKRLKMKKCFRLGDSALVAMTDLTQLEHLSISFPTATTPGVLADLISSIGPGLRTLSLEGFSDTDDDALSVIHSSCTQLSKLRFTENDCCTDIGFASLFTNWSNPGLAFIDFSSNRSVDYAVPDGPEDPVGLASEGFEALMGHSGSRLERLDISSCRHITYECFSKVFDGKKQYPILKDINISFLTKIDTSIVAGMFRSCPELIKVTAFGCFKVTGVAVPKGVALIGVPNAQDSIVQEGDLDADLWQGLKV</sequence>
<feature type="region of interest" description="Disordered" evidence="1">
    <location>
        <begin position="39"/>
        <end position="118"/>
    </location>
</feature>
<dbReference type="AlphaFoldDB" id="A0A8H3IGD9"/>
<dbReference type="EMBL" id="CAJPDR010000075">
    <property type="protein sequence ID" value="CAF9914795.1"/>
    <property type="molecule type" value="Genomic_DNA"/>
</dbReference>
<dbReference type="PANTHER" id="PTHR13318">
    <property type="entry name" value="PARTNER OF PAIRED, ISOFORM B-RELATED"/>
    <property type="match status" value="1"/>
</dbReference>
<organism evidence="3 4">
    <name type="scientific">Alectoria fallacina</name>
    <dbReference type="NCBI Taxonomy" id="1903189"/>
    <lineage>
        <taxon>Eukaryota</taxon>
        <taxon>Fungi</taxon>
        <taxon>Dikarya</taxon>
        <taxon>Ascomycota</taxon>
        <taxon>Pezizomycotina</taxon>
        <taxon>Lecanoromycetes</taxon>
        <taxon>OSLEUM clade</taxon>
        <taxon>Lecanoromycetidae</taxon>
        <taxon>Lecanorales</taxon>
        <taxon>Lecanorineae</taxon>
        <taxon>Parmeliaceae</taxon>
        <taxon>Alectoria</taxon>
    </lineage>
</organism>
<dbReference type="OrthoDB" id="1924287at2759"/>
<feature type="compositionally biased region" description="Basic and acidic residues" evidence="1">
    <location>
        <begin position="41"/>
        <end position="53"/>
    </location>
</feature>
<dbReference type="InterPro" id="IPR006553">
    <property type="entry name" value="Leu-rich_rpt_Cys-con_subtyp"/>
</dbReference>
<evidence type="ECO:0000313" key="4">
    <source>
        <dbReference type="Proteomes" id="UP000664203"/>
    </source>
</evidence>
<evidence type="ECO:0000313" key="3">
    <source>
        <dbReference type="EMBL" id="CAF9914795.1"/>
    </source>
</evidence>
<evidence type="ECO:0000256" key="1">
    <source>
        <dbReference type="SAM" id="MobiDB-lite"/>
    </source>
</evidence>
<dbReference type="Gene3D" id="3.80.10.10">
    <property type="entry name" value="Ribonuclease Inhibitor"/>
    <property type="match status" value="2"/>
</dbReference>
<feature type="compositionally biased region" description="Basic residues" evidence="1">
    <location>
        <begin position="171"/>
        <end position="186"/>
    </location>
</feature>
<feature type="region of interest" description="Disordered" evidence="1">
    <location>
        <begin position="1"/>
        <end position="23"/>
    </location>
</feature>
<comment type="caution">
    <text evidence="3">The sequence shown here is derived from an EMBL/GenBank/DDBJ whole genome shotgun (WGS) entry which is preliminary data.</text>
</comment>
<feature type="domain" description="DNA repair protein rhp7 treble clef" evidence="2">
    <location>
        <begin position="129"/>
        <end position="166"/>
    </location>
</feature>
<proteinExistence type="predicted"/>
<dbReference type="InterPro" id="IPR056451">
    <property type="entry name" value="Znf_Tbcl_Rhp7"/>
</dbReference>
<reference evidence="3" key="1">
    <citation type="submission" date="2021-03" db="EMBL/GenBank/DDBJ databases">
        <authorList>
            <person name="Tagirdzhanova G."/>
        </authorList>
    </citation>
    <scope>NUCLEOTIDE SEQUENCE</scope>
</reference>
<dbReference type="Pfam" id="PF23550">
    <property type="entry name" value="zf_Tbcl_Rhp7"/>
    <property type="match status" value="1"/>
</dbReference>
<feature type="region of interest" description="Disordered" evidence="1">
    <location>
        <begin position="167"/>
        <end position="186"/>
    </location>
</feature>
<dbReference type="SUPFAM" id="SSF52047">
    <property type="entry name" value="RNI-like"/>
    <property type="match status" value="1"/>
</dbReference>
<protein>
    <recommendedName>
        <fullName evidence="2">DNA repair protein rhp7 treble clef domain-containing protein</fullName>
    </recommendedName>
</protein>
<dbReference type="Proteomes" id="UP000664203">
    <property type="component" value="Unassembled WGS sequence"/>
</dbReference>
<dbReference type="FunFam" id="3.80.10.10:FF:000601">
    <property type="entry name" value="DNA repair protein Rad7, protein"/>
    <property type="match status" value="1"/>
</dbReference>
<gene>
    <name evidence="3" type="ORF">ALECFALPRED_009730</name>
</gene>
<dbReference type="SMART" id="SM00367">
    <property type="entry name" value="LRR_CC"/>
    <property type="match status" value="3"/>
</dbReference>
<feature type="compositionally biased region" description="Polar residues" evidence="1">
    <location>
        <begin position="13"/>
        <end position="23"/>
    </location>
</feature>
<name>A0A8H3IGD9_9LECA</name>
<feature type="compositionally biased region" description="Basic and acidic residues" evidence="1">
    <location>
        <begin position="86"/>
        <end position="112"/>
    </location>
</feature>
<dbReference type="GO" id="GO:0031146">
    <property type="term" value="P:SCF-dependent proteasomal ubiquitin-dependent protein catabolic process"/>
    <property type="evidence" value="ECO:0007669"/>
    <property type="project" value="TreeGrafter"/>
</dbReference>